<keyword evidence="1 3" id="KW-0489">Methyltransferase</keyword>
<dbReference type="GO" id="GO:0052913">
    <property type="term" value="F:16S rRNA (guanine(966)-N(2))-methyltransferase activity"/>
    <property type="evidence" value="ECO:0007669"/>
    <property type="project" value="UniProtKB-EC"/>
</dbReference>
<dbReference type="EC" id="2.1.1.171" evidence="3"/>
<dbReference type="CDD" id="cd02440">
    <property type="entry name" value="AdoMet_MTases"/>
    <property type="match status" value="1"/>
</dbReference>
<name>A0A7Z0J616_9MICO</name>
<dbReference type="PROSITE" id="PS00092">
    <property type="entry name" value="N6_MTASE"/>
    <property type="match status" value="1"/>
</dbReference>
<comment type="caution">
    <text evidence="3">The sequence shown here is derived from an EMBL/GenBank/DDBJ whole genome shotgun (WGS) entry which is preliminary data.</text>
</comment>
<dbReference type="InterPro" id="IPR004398">
    <property type="entry name" value="RNA_MeTrfase_RsmD"/>
</dbReference>
<evidence type="ECO:0000313" key="4">
    <source>
        <dbReference type="Proteomes" id="UP000537260"/>
    </source>
</evidence>
<proteinExistence type="predicted"/>
<dbReference type="Pfam" id="PF03602">
    <property type="entry name" value="Cons_hypoth95"/>
    <property type="match status" value="1"/>
</dbReference>
<dbReference type="InterPro" id="IPR002052">
    <property type="entry name" value="DNA_methylase_N6_adenine_CS"/>
</dbReference>
<dbReference type="GO" id="GO:0003676">
    <property type="term" value="F:nucleic acid binding"/>
    <property type="evidence" value="ECO:0007669"/>
    <property type="project" value="InterPro"/>
</dbReference>
<dbReference type="AlphaFoldDB" id="A0A7Z0J616"/>
<sequence length="190" mass="20364">MTRIVAGFAGNLTLAVPKSGTRPTSDRVREAIFSALDSRDAIAHTRVLDLYAGSGGLGLEAASRGARSVTLVEKNSTAAALCRKNAEAISKRAPSRDAPRILVTGQSVQAFLNSSTTEVDLVFIDPPYELTDEDLAQNLATLATLLSDDALVVVERSTRSPEPDWGDALVLVNRKKYGETTVWYAETATR</sequence>
<accession>A0A7Z0J616</accession>
<evidence type="ECO:0000313" key="3">
    <source>
        <dbReference type="EMBL" id="NYJ19474.1"/>
    </source>
</evidence>
<protein>
    <submittedName>
        <fullName evidence="3">16S rRNA (Guanine966-N2)-methyltransferase</fullName>
        <ecNumber evidence="3">2.1.1.171</ecNumber>
    </submittedName>
</protein>
<dbReference type="EMBL" id="JACCFM010000001">
    <property type="protein sequence ID" value="NYJ19474.1"/>
    <property type="molecule type" value="Genomic_DNA"/>
</dbReference>
<keyword evidence="4" id="KW-1185">Reference proteome</keyword>
<organism evidence="3 4">
    <name type="scientific">Glaciibacter psychrotolerans</name>
    <dbReference type="NCBI Taxonomy" id="670054"/>
    <lineage>
        <taxon>Bacteria</taxon>
        <taxon>Bacillati</taxon>
        <taxon>Actinomycetota</taxon>
        <taxon>Actinomycetes</taxon>
        <taxon>Micrococcales</taxon>
        <taxon>Microbacteriaceae</taxon>
        <taxon>Glaciibacter</taxon>
    </lineage>
</organism>
<dbReference type="Gene3D" id="3.40.50.150">
    <property type="entry name" value="Vaccinia Virus protein VP39"/>
    <property type="match status" value="1"/>
</dbReference>
<dbReference type="NCBIfam" id="TIGR00095">
    <property type="entry name" value="16S rRNA (guanine(966)-N(2))-methyltransferase RsmD"/>
    <property type="match status" value="1"/>
</dbReference>
<dbReference type="InterPro" id="IPR029063">
    <property type="entry name" value="SAM-dependent_MTases_sf"/>
</dbReference>
<dbReference type="PIRSF" id="PIRSF004553">
    <property type="entry name" value="CHP00095"/>
    <property type="match status" value="1"/>
</dbReference>
<reference evidence="3 4" key="1">
    <citation type="submission" date="2020-07" db="EMBL/GenBank/DDBJ databases">
        <title>Sequencing the genomes of 1000 actinobacteria strains.</title>
        <authorList>
            <person name="Klenk H.-P."/>
        </authorList>
    </citation>
    <scope>NUCLEOTIDE SEQUENCE [LARGE SCALE GENOMIC DNA]</scope>
    <source>
        <strain evidence="3 4">LI1</strain>
    </source>
</reference>
<evidence type="ECO:0000256" key="2">
    <source>
        <dbReference type="ARBA" id="ARBA00022679"/>
    </source>
</evidence>
<dbReference type="PANTHER" id="PTHR43542:SF1">
    <property type="entry name" value="METHYLTRANSFERASE"/>
    <property type="match status" value="1"/>
</dbReference>
<dbReference type="RefSeq" id="WP_179578240.1">
    <property type="nucleotide sequence ID" value="NZ_JACCFM010000001.1"/>
</dbReference>
<keyword evidence="2 3" id="KW-0808">Transferase</keyword>
<gene>
    <name evidence="3" type="ORF">HNR05_001265</name>
</gene>
<evidence type="ECO:0000256" key="1">
    <source>
        <dbReference type="ARBA" id="ARBA00022603"/>
    </source>
</evidence>
<dbReference type="PANTHER" id="PTHR43542">
    <property type="entry name" value="METHYLTRANSFERASE"/>
    <property type="match status" value="1"/>
</dbReference>
<dbReference type="Proteomes" id="UP000537260">
    <property type="component" value="Unassembled WGS sequence"/>
</dbReference>
<dbReference type="SUPFAM" id="SSF53335">
    <property type="entry name" value="S-adenosyl-L-methionine-dependent methyltransferases"/>
    <property type="match status" value="1"/>
</dbReference>